<reference evidence="1 2" key="1">
    <citation type="submission" date="2020-05" db="EMBL/GenBank/DDBJ databases">
        <title>Genome Sequencing of Type Strains.</title>
        <authorList>
            <person name="Lemaire J.F."/>
            <person name="Inderbitzin P."/>
            <person name="Gregorio O.A."/>
            <person name="Collins S.B."/>
            <person name="Wespe N."/>
            <person name="Knight-Connoni V."/>
        </authorList>
    </citation>
    <scope>NUCLEOTIDE SEQUENCE [LARGE SCALE GENOMIC DNA]</scope>
    <source>
        <strain evidence="1 2">ATCC 25174</strain>
    </source>
</reference>
<keyword evidence="2" id="KW-1185">Reference proteome</keyword>
<protein>
    <submittedName>
        <fullName evidence="1">Uncharacterized protein</fullName>
    </submittedName>
</protein>
<dbReference type="AlphaFoldDB" id="A0A7Y6DZZ6"/>
<comment type="caution">
    <text evidence="1">The sequence shown here is derived from an EMBL/GenBank/DDBJ whole genome shotgun (WGS) entry which is preliminary data.</text>
</comment>
<sequence>MGNDETAWRLDVTDDDIRAAKRAWLDAGDHGADNDEIASRYATYRQLVVGQAQQIADNFRARRAS</sequence>
<accession>A0A7Y6DZZ6</accession>
<dbReference type="Proteomes" id="UP000565724">
    <property type="component" value="Unassembled WGS sequence"/>
</dbReference>
<gene>
    <name evidence="1" type="ORF">HP550_20870</name>
</gene>
<name>A0A7Y6DZZ6_9CELL</name>
<evidence type="ECO:0000313" key="1">
    <source>
        <dbReference type="EMBL" id="NUU19702.1"/>
    </source>
</evidence>
<organism evidence="1 2">
    <name type="scientific">Cellulomonas humilata</name>
    <dbReference type="NCBI Taxonomy" id="144055"/>
    <lineage>
        <taxon>Bacteria</taxon>
        <taxon>Bacillati</taxon>
        <taxon>Actinomycetota</taxon>
        <taxon>Actinomycetes</taxon>
        <taxon>Micrococcales</taxon>
        <taxon>Cellulomonadaceae</taxon>
        <taxon>Cellulomonas</taxon>
    </lineage>
</organism>
<evidence type="ECO:0000313" key="2">
    <source>
        <dbReference type="Proteomes" id="UP000565724"/>
    </source>
</evidence>
<proteinExistence type="predicted"/>
<dbReference type="RefSeq" id="WP_175349609.1">
    <property type="nucleotide sequence ID" value="NZ_JABMCI010000071.1"/>
</dbReference>
<dbReference type="EMBL" id="JABMCI010000071">
    <property type="protein sequence ID" value="NUU19702.1"/>
    <property type="molecule type" value="Genomic_DNA"/>
</dbReference>